<feature type="coiled-coil region" evidence="1">
    <location>
        <begin position="418"/>
        <end position="480"/>
    </location>
</feature>
<keyword evidence="1" id="KW-0175">Coiled coil</keyword>
<dbReference type="Proteomes" id="UP000616837">
    <property type="component" value="Unassembled WGS sequence"/>
</dbReference>
<feature type="region of interest" description="Disordered" evidence="2">
    <location>
        <begin position="1"/>
        <end position="20"/>
    </location>
</feature>
<evidence type="ECO:0000313" key="3">
    <source>
        <dbReference type="EMBL" id="MBD7895730.1"/>
    </source>
</evidence>
<dbReference type="RefSeq" id="WP_191685051.1">
    <property type="nucleotide sequence ID" value="NZ_JACSQW010000032.1"/>
</dbReference>
<dbReference type="EMBL" id="JACSQW010000032">
    <property type="protein sequence ID" value="MBD7895730.1"/>
    <property type="molecule type" value="Genomic_DNA"/>
</dbReference>
<proteinExistence type="predicted"/>
<comment type="caution">
    <text evidence="3">The sequence shown here is derived from an EMBL/GenBank/DDBJ whole genome shotgun (WGS) entry which is preliminary data.</text>
</comment>
<reference evidence="3 4" key="1">
    <citation type="submission" date="2020-08" db="EMBL/GenBank/DDBJ databases">
        <title>A Genomic Blueprint of the Chicken Gut Microbiome.</title>
        <authorList>
            <person name="Gilroy R."/>
            <person name="Ravi A."/>
            <person name="Getino M."/>
            <person name="Pursley I."/>
            <person name="Horton D.L."/>
            <person name="Alikhan N.-F."/>
            <person name="Baker D."/>
            <person name="Gharbi K."/>
            <person name="Hall N."/>
            <person name="Watson M."/>
            <person name="Adriaenssens E.M."/>
            <person name="Foster-Nyarko E."/>
            <person name="Jarju S."/>
            <person name="Secka A."/>
            <person name="Antonio M."/>
            <person name="Oren A."/>
            <person name="Chaudhuri R."/>
            <person name="La Ragione R.M."/>
            <person name="Hildebrand F."/>
            <person name="Pallen M.J."/>
        </authorList>
    </citation>
    <scope>NUCLEOTIDE SEQUENCE [LARGE SCALE GENOMIC DNA]</scope>
    <source>
        <strain evidence="3 4">Sa3CUN2</strain>
    </source>
</reference>
<evidence type="ECO:0000256" key="1">
    <source>
        <dbReference type="SAM" id="Coils"/>
    </source>
</evidence>
<evidence type="ECO:0000256" key="2">
    <source>
        <dbReference type="SAM" id="MobiDB-lite"/>
    </source>
</evidence>
<feature type="compositionally biased region" description="Polar residues" evidence="2">
    <location>
        <begin position="1"/>
        <end position="14"/>
    </location>
</feature>
<protein>
    <recommendedName>
        <fullName evidence="5">Replication protein</fullName>
    </recommendedName>
</protein>
<feature type="region of interest" description="Disordered" evidence="2">
    <location>
        <begin position="556"/>
        <end position="576"/>
    </location>
</feature>
<evidence type="ECO:0000313" key="4">
    <source>
        <dbReference type="Proteomes" id="UP000616837"/>
    </source>
</evidence>
<accession>A0ABR8PEL5</accession>
<sequence>MASITLESSYQSTAKDMGNSHVKAHGKQHKYMQAAEPEIETLTDNQTSDNSIDLALKFAQSNMGLLTPKQWQKYNAKLRKSRRKSNYTEYILGVSGNFIKAKERQLNNPKTVKKTREKISREMRAIMENAGIPINGSIYYLSNTETYDQMPPEQLKKYREFERQTFKKFFNSSTFKSLNPQCFRAEIHYDEMGAMHLQTQSLWYHKDSRKRITYAKRAIIKRTLSKWYRREGVSEEEALQQRLDALCEFHEIANKNGKKIGSRRADMMYLDHMNRFPWSTVDDALKVNTDGSKRKYKHSSAERNTRIEELWRIEQINTLRKIAEETAKSMGINYQVDENYVTDGVHLDGVAYIEHKKASQKAQTAMSLANQVKNASESVSDDLKSTYKAISGEEIEEKSPLELAKKIKTKATTQQKDFDDNQAKIKQQEQLISQQQQQLDAQQRQLRNMKKQRDALKKENQDLSKENTGLKASIEQLHKQLKSAGLIVSGWIKDHWKQLEQHFNTYARDMNAATNERIHGGHDGNGDPSTAHQFEQRAKNGLIGAFENIERKEADKAGLNQLWTTSGTQKDDELQR</sequence>
<evidence type="ECO:0008006" key="5">
    <source>
        <dbReference type="Google" id="ProtNLM"/>
    </source>
</evidence>
<gene>
    <name evidence="3" type="ORF">H9564_08555</name>
</gene>
<organism evidence="3 4">
    <name type="scientific">Limosilactobacillus avistercoris</name>
    <dbReference type="NCBI Taxonomy" id="2762243"/>
    <lineage>
        <taxon>Bacteria</taxon>
        <taxon>Bacillati</taxon>
        <taxon>Bacillota</taxon>
        <taxon>Bacilli</taxon>
        <taxon>Lactobacillales</taxon>
        <taxon>Lactobacillaceae</taxon>
        <taxon>Limosilactobacillus</taxon>
    </lineage>
</organism>
<name>A0ABR8PEL5_9LACO</name>
<keyword evidence="4" id="KW-1185">Reference proteome</keyword>